<dbReference type="SUPFAM" id="SSF50104">
    <property type="entry name" value="Translation proteins SH3-like domain"/>
    <property type="match status" value="1"/>
</dbReference>
<proteinExistence type="inferred from homology"/>
<comment type="similarity">
    <text evidence="1">Belongs to the universal ribosomal protein uL24 family.</text>
</comment>
<dbReference type="FunFam" id="2.30.30.30:FF:000009">
    <property type="entry name" value="60S ribosomal protein L26"/>
    <property type="match status" value="1"/>
</dbReference>
<dbReference type="InterPro" id="IPR005756">
    <property type="entry name" value="Ribosomal_uL24_euk/arc"/>
</dbReference>
<keyword evidence="5" id="KW-1185">Reference proteome</keyword>
<dbReference type="InterPro" id="IPR014722">
    <property type="entry name" value="Rib_uL2_dom2"/>
</dbReference>
<evidence type="ECO:0000313" key="4">
    <source>
        <dbReference type="EMBL" id="OAF66749.1"/>
    </source>
</evidence>
<dbReference type="EMBL" id="LWCA01000839">
    <property type="protein sequence ID" value="OAF66749.1"/>
    <property type="molecule type" value="Genomic_DNA"/>
</dbReference>
<dbReference type="PANTHER" id="PTHR11143">
    <property type="entry name" value="60S RIBOSOMAL PROTEIN L26 FAMILY MEMBER"/>
    <property type="match status" value="1"/>
</dbReference>
<organism evidence="4 5">
    <name type="scientific">Intoshia linei</name>
    <dbReference type="NCBI Taxonomy" id="1819745"/>
    <lineage>
        <taxon>Eukaryota</taxon>
        <taxon>Metazoa</taxon>
        <taxon>Spiralia</taxon>
        <taxon>Lophotrochozoa</taxon>
        <taxon>Mesozoa</taxon>
        <taxon>Orthonectida</taxon>
        <taxon>Rhopaluridae</taxon>
        <taxon>Intoshia</taxon>
    </lineage>
</organism>
<evidence type="ECO:0008006" key="6">
    <source>
        <dbReference type="Google" id="ProtNLM"/>
    </source>
</evidence>
<keyword evidence="3" id="KW-0687">Ribonucleoprotein</keyword>
<reference evidence="4 5" key="1">
    <citation type="submission" date="2016-04" db="EMBL/GenBank/DDBJ databases">
        <title>The genome of Intoshia linei affirms orthonectids as highly simplified spiralians.</title>
        <authorList>
            <person name="Mikhailov K.V."/>
            <person name="Slusarev G.S."/>
            <person name="Nikitin M.A."/>
            <person name="Logacheva M.D."/>
            <person name="Penin A."/>
            <person name="Aleoshin V."/>
            <person name="Panchin Y.V."/>
        </authorList>
    </citation>
    <scope>NUCLEOTIDE SEQUENCE [LARGE SCALE GENOMIC DNA]</scope>
    <source>
        <strain evidence="4">Intl2013</strain>
        <tissue evidence="4">Whole animal</tissue>
    </source>
</reference>
<keyword evidence="2" id="KW-0689">Ribosomal protein</keyword>
<dbReference type="InterPro" id="IPR008991">
    <property type="entry name" value="Translation_prot_SH3-like_sf"/>
</dbReference>
<dbReference type="Gene3D" id="2.30.30.30">
    <property type="match status" value="1"/>
</dbReference>
<dbReference type="GO" id="GO:0003735">
    <property type="term" value="F:structural constituent of ribosome"/>
    <property type="evidence" value="ECO:0007669"/>
    <property type="project" value="InterPro"/>
</dbReference>
<sequence length="141" mass="16465">MKRNQFVSSSRRKNRKRHFAAPSHIRGKIMSAPLSKDLRTKYTVRSMPVVKDDVVKIEKGRFRSENDYKIIKVFRKKYVIHCERVQRDKANGLAVHIGIHPSNVTITKLKLNKNRQHILDRKSAGRLAAKTNKEKYTEDVN</sequence>
<dbReference type="Pfam" id="PF16906">
    <property type="entry name" value="Ribosomal_L26"/>
    <property type="match status" value="1"/>
</dbReference>
<dbReference type="CDD" id="cd06089">
    <property type="entry name" value="KOW_RPL26"/>
    <property type="match status" value="1"/>
</dbReference>
<comment type="caution">
    <text evidence="4">The sequence shown here is derived from an EMBL/GenBank/DDBJ whole genome shotgun (WGS) entry which is preliminary data.</text>
</comment>
<evidence type="ECO:0000256" key="3">
    <source>
        <dbReference type="ARBA" id="ARBA00023274"/>
    </source>
</evidence>
<dbReference type="Proteomes" id="UP000078046">
    <property type="component" value="Unassembled WGS sequence"/>
</dbReference>
<accession>A0A177AXM4</accession>
<protein>
    <recommendedName>
        <fullName evidence="6">60S ribosomal protein L26</fullName>
    </recommendedName>
</protein>
<dbReference type="OrthoDB" id="1688503at2759"/>
<dbReference type="AlphaFoldDB" id="A0A177AXM4"/>
<dbReference type="GO" id="GO:0006412">
    <property type="term" value="P:translation"/>
    <property type="evidence" value="ECO:0007669"/>
    <property type="project" value="InterPro"/>
</dbReference>
<evidence type="ECO:0000256" key="2">
    <source>
        <dbReference type="ARBA" id="ARBA00022980"/>
    </source>
</evidence>
<dbReference type="GO" id="GO:0015934">
    <property type="term" value="C:large ribosomal subunit"/>
    <property type="evidence" value="ECO:0007669"/>
    <property type="project" value="InterPro"/>
</dbReference>
<dbReference type="NCBIfam" id="TIGR01080">
    <property type="entry name" value="rplX_A_E"/>
    <property type="match status" value="1"/>
</dbReference>
<name>A0A177AXM4_9BILA</name>
<evidence type="ECO:0000256" key="1">
    <source>
        <dbReference type="ARBA" id="ARBA00010618"/>
    </source>
</evidence>
<gene>
    <name evidence="4" type="ORF">A3Q56_05529</name>
</gene>
<dbReference type="GO" id="GO:0003723">
    <property type="term" value="F:RNA binding"/>
    <property type="evidence" value="ECO:0007669"/>
    <property type="project" value="InterPro"/>
</dbReference>
<dbReference type="InterPro" id="IPR041988">
    <property type="entry name" value="Ribosomal_uL24_KOW"/>
</dbReference>
<evidence type="ECO:0000313" key="5">
    <source>
        <dbReference type="Proteomes" id="UP000078046"/>
    </source>
</evidence>